<accession>A0A6J5NFC5</accession>
<keyword evidence="1" id="KW-0812">Transmembrane</keyword>
<proteinExistence type="predicted"/>
<evidence type="ECO:0000256" key="1">
    <source>
        <dbReference type="SAM" id="Phobius"/>
    </source>
</evidence>
<gene>
    <name evidence="2" type="ORF">UFOVP660_18</name>
</gene>
<dbReference type="EMBL" id="LR796627">
    <property type="protein sequence ID" value="CAB4155668.1"/>
    <property type="molecule type" value="Genomic_DNA"/>
</dbReference>
<reference evidence="2" key="1">
    <citation type="submission" date="2020-04" db="EMBL/GenBank/DDBJ databases">
        <authorList>
            <person name="Chiriac C."/>
            <person name="Salcher M."/>
            <person name="Ghai R."/>
            <person name="Kavagutti S V."/>
        </authorList>
    </citation>
    <scope>NUCLEOTIDE SEQUENCE</scope>
</reference>
<name>A0A6J5NFC5_9CAUD</name>
<organism evidence="2">
    <name type="scientific">uncultured Caudovirales phage</name>
    <dbReference type="NCBI Taxonomy" id="2100421"/>
    <lineage>
        <taxon>Viruses</taxon>
        <taxon>Duplodnaviria</taxon>
        <taxon>Heunggongvirae</taxon>
        <taxon>Uroviricota</taxon>
        <taxon>Caudoviricetes</taxon>
        <taxon>Peduoviridae</taxon>
        <taxon>Maltschvirus</taxon>
        <taxon>Maltschvirus maltsch</taxon>
    </lineage>
</organism>
<keyword evidence="1" id="KW-0472">Membrane</keyword>
<feature type="transmembrane region" description="Helical" evidence="1">
    <location>
        <begin position="6"/>
        <end position="25"/>
    </location>
</feature>
<sequence>MSNNDWMTVCLALSAIAVAAGWRLLDLLLPKGRMSKWVYDNTVEIEPEEENENG</sequence>
<protein>
    <submittedName>
        <fullName evidence="2">Uncharacterized protein</fullName>
    </submittedName>
</protein>
<evidence type="ECO:0000313" key="2">
    <source>
        <dbReference type="EMBL" id="CAB4155668.1"/>
    </source>
</evidence>
<keyword evidence="1" id="KW-1133">Transmembrane helix</keyword>